<gene>
    <name evidence="2" type="ORF">LTR78_006448</name>
</gene>
<dbReference type="Pfam" id="PF03061">
    <property type="entry name" value="4HBT"/>
    <property type="match status" value="1"/>
</dbReference>
<dbReference type="PANTHER" id="PTHR47260:SF6">
    <property type="entry name" value="THIOESTERASE DOMAIN-CONTAINING PROTEIN"/>
    <property type="match status" value="1"/>
</dbReference>
<dbReference type="SUPFAM" id="SSF54637">
    <property type="entry name" value="Thioesterase/thiol ester dehydrase-isomerase"/>
    <property type="match status" value="1"/>
</dbReference>
<dbReference type="InterPro" id="IPR029069">
    <property type="entry name" value="HotDog_dom_sf"/>
</dbReference>
<name>A0AAE0WKS9_9PEZI</name>
<dbReference type="CDD" id="cd03443">
    <property type="entry name" value="PaaI_thioesterase"/>
    <property type="match status" value="1"/>
</dbReference>
<proteinExistence type="predicted"/>
<accession>A0AAE0WKS9</accession>
<dbReference type="AlphaFoldDB" id="A0AAE0WKS9"/>
<protein>
    <recommendedName>
        <fullName evidence="1">Thioesterase domain-containing protein</fullName>
    </recommendedName>
</protein>
<evidence type="ECO:0000313" key="2">
    <source>
        <dbReference type="EMBL" id="KAK3673544.1"/>
    </source>
</evidence>
<evidence type="ECO:0000313" key="3">
    <source>
        <dbReference type="Proteomes" id="UP001274830"/>
    </source>
</evidence>
<dbReference type="PANTHER" id="PTHR47260">
    <property type="entry name" value="UPF0644 PROTEIN PB2B4.06"/>
    <property type="match status" value="1"/>
</dbReference>
<dbReference type="Gene3D" id="3.10.129.10">
    <property type="entry name" value="Hotdog Thioesterase"/>
    <property type="match status" value="1"/>
</dbReference>
<dbReference type="InterPro" id="IPR006683">
    <property type="entry name" value="Thioestr_dom"/>
</dbReference>
<feature type="domain" description="Thioesterase" evidence="1">
    <location>
        <begin position="89"/>
        <end position="166"/>
    </location>
</feature>
<dbReference type="EMBL" id="JAUTXT010000024">
    <property type="protein sequence ID" value="KAK3673544.1"/>
    <property type="molecule type" value="Genomic_DNA"/>
</dbReference>
<comment type="caution">
    <text evidence="2">The sequence shown here is derived from an EMBL/GenBank/DDBJ whole genome shotgun (WGS) entry which is preliminary data.</text>
</comment>
<keyword evidence="3" id="KW-1185">Reference proteome</keyword>
<evidence type="ECO:0000259" key="1">
    <source>
        <dbReference type="Pfam" id="PF03061"/>
    </source>
</evidence>
<organism evidence="2 3">
    <name type="scientific">Recurvomyces mirabilis</name>
    <dbReference type="NCBI Taxonomy" id="574656"/>
    <lineage>
        <taxon>Eukaryota</taxon>
        <taxon>Fungi</taxon>
        <taxon>Dikarya</taxon>
        <taxon>Ascomycota</taxon>
        <taxon>Pezizomycotina</taxon>
        <taxon>Dothideomycetes</taxon>
        <taxon>Dothideomycetidae</taxon>
        <taxon>Mycosphaerellales</taxon>
        <taxon>Teratosphaeriaceae</taxon>
        <taxon>Recurvomyces</taxon>
    </lineage>
</organism>
<sequence length="207" mass="22525">MSAGDTKAAFLRIPWAAHLIDRPNIIFRVPGSRNSKSSTEDSLFAEVLKSPRTITSCISFFTKPADDDEKIEEVSTLILMGDGMNGHPGILHGGIVASILDEAMGILQNANHDRAHFMRVGKGFDSGESPPHGISSFTATLTVNYLKPVHTPGGLICTARYTRREGRKEWIHAVVKQHVSHGEDDYGEEIVCASGDALFIEPKASKL</sequence>
<dbReference type="InterPro" id="IPR052061">
    <property type="entry name" value="PTE-AB_protein"/>
</dbReference>
<dbReference type="Proteomes" id="UP001274830">
    <property type="component" value="Unassembled WGS sequence"/>
</dbReference>
<reference evidence="2" key="1">
    <citation type="submission" date="2023-07" db="EMBL/GenBank/DDBJ databases">
        <title>Black Yeasts Isolated from many extreme environments.</title>
        <authorList>
            <person name="Coleine C."/>
            <person name="Stajich J.E."/>
            <person name="Selbmann L."/>
        </authorList>
    </citation>
    <scope>NUCLEOTIDE SEQUENCE</scope>
    <source>
        <strain evidence="2">CCFEE 5485</strain>
    </source>
</reference>